<name>A0A1F7X6M4_9BACT</name>
<dbReference type="InterPro" id="IPR011990">
    <property type="entry name" value="TPR-like_helical_dom_sf"/>
</dbReference>
<evidence type="ECO:0000313" key="2">
    <source>
        <dbReference type="Proteomes" id="UP000176778"/>
    </source>
</evidence>
<sequence length="229" mass="25230">MEVDLARKAVSAALDANWTEAVKLNKEILRQTPSDIDALNRLSRALAESGKLKEAKRIAEKVLKLDAFNSIATKALSKWKGLRKGESVGSGTNEPDAFLEEPGKTKMLSLLHLGDSRIVAKLDAGDEVKFTPHSHRVSVITLDGKYIGRLPDDISARLRKLMSLGNEYKVLVKSSEPSDVKVFIREIKKAEGLSDSPSFSAEKIDYVSFTPPELVHKKETLGESEEDQS</sequence>
<dbReference type="AlphaFoldDB" id="A0A1F7X6M4"/>
<dbReference type="EMBL" id="MGFR01000002">
    <property type="protein sequence ID" value="OGM10008.1"/>
    <property type="molecule type" value="Genomic_DNA"/>
</dbReference>
<reference evidence="1 2" key="1">
    <citation type="journal article" date="2016" name="Nat. Commun.">
        <title>Thousands of microbial genomes shed light on interconnected biogeochemical processes in an aquifer system.</title>
        <authorList>
            <person name="Anantharaman K."/>
            <person name="Brown C.T."/>
            <person name="Hug L.A."/>
            <person name="Sharon I."/>
            <person name="Castelle C.J."/>
            <person name="Probst A.J."/>
            <person name="Thomas B.C."/>
            <person name="Singh A."/>
            <person name="Wilkins M.J."/>
            <person name="Karaoz U."/>
            <person name="Brodie E.L."/>
            <person name="Williams K.H."/>
            <person name="Hubbard S.S."/>
            <person name="Banfield J.F."/>
        </authorList>
    </citation>
    <scope>NUCLEOTIDE SEQUENCE [LARGE SCALE GENOMIC DNA]</scope>
</reference>
<accession>A0A1F7X6M4</accession>
<dbReference type="STRING" id="1802479.A2Y68_01115"/>
<gene>
    <name evidence="1" type="ORF">A2Y68_01115</name>
</gene>
<dbReference type="Gene3D" id="1.25.40.10">
    <property type="entry name" value="Tetratricopeptide repeat domain"/>
    <property type="match status" value="1"/>
</dbReference>
<dbReference type="SUPFAM" id="SSF48452">
    <property type="entry name" value="TPR-like"/>
    <property type="match status" value="1"/>
</dbReference>
<dbReference type="Proteomes" id="UP000176778">
    <property type="component" value="Unassembled WGS sequence"/>
</dbReference>
<comment type="caution">
    <text evidence="1">The sequence shown here is derived from an EMBL/GenBank/DDBJ whole genome shotgun (WGS) entry which is preliminary data.</text>
</comment>
<organism evidence="1 2">
    <name type="scientific">Candidatus Woesebacteria bacterium RBG_13_46_13</name>
    <dbReference type="NCBI Taxonomy" id="1802479"/>
    <lineage>
        <taxon>Bacteria</taxon>
        <taxon>Candidatus Woeseibacteriota</taxon>
    </lineage>
</organism>
<evidence type="ECO:0000313" key="1">
    <source>
        <dbReference type="EMBL" id="OGM10008.1"/>
    </source>
</evidence>
<proteinExistence type="predicted"/>
<protein>
    <submittedName>
        <fullName evidence="1">Uncharacterized protein</fullName>
    </submittedName>
</protein>